<dbReference type="EMBL" id="WNCL01000017">
    <property type="protein sequence ID" value="MTU43361.1"/>
    <property type="molecule type" value="Genomic_DNA"/>
</dbReference>
<evidence type="ECO:0000256" key="2">
    <source>
        <dbReference type="ARBA" id="ARBA00023067"/>
    </source>
</evidence>
<dbReference type="Gene3D" id="4.10.520.10">
    <property type="entry name" value="IHF-like DNA-binding proteins"/>
    <property type="match status" value="1"/>
</dbReference>
<reference evidence="5 6" key="1">
    <citation type="journal article" date="2019" name="Nat. Med.">
        <title>A library of human gut bacterial isolates paired with longitudinal multiomics data enables mechanistic microbiome research.</title>
        <authorList>
            <person name="Poyet M."/>
            <person name="Groussin M."/>
            <person name="Gibbons S.M."/>
            <person name="Avila-Pacheco J."/>
            <person name="Jiang X."/>
            <person name="Kearney S.M."/>
            <person name="Perrotta A.R."/>
            <person name="Berdy B."/>
            <person name="Zhao S."/>
            <person name="Lieberman T.D."/>
            <person name="Swanson P.K."/>
            <person name="Smith M."/>
            <person name="Roesemann S."/>
            <person name="Alexander J.E."/>
            <person name="Rich S.A."/>
            <person name="Livny J."/>
            <person name="Vlamakis H."/>
            <person name="Clish C."/>
            <person name="Bullock K."/>
            <person name="Deik A."/>
            <person name="Scott J."/>
            <person name="Pierce K.A."/>
            <person name="Xavier R.J."/>
            <person name="Alm E.J."/>
        </authorList>
    </citation>
    <scope>NUCLEOTIDE SEQUENCE [LARGE SCALE GENOMIC DNA]</scope>
    <source>
        <strain evidence="5 6">BIOML-A2</strain>
    </source>
</reference>
<dbReference type="InterPro" id="IPR020816">
    <property type="entry name" value="Histone-like_DNA-bd_CS"/>
</dbReference>
<dbReference type="GO" id="GO:0030261">
    <property type="term" value="P:chromosome condensation"/>
    <property type="evidence" value="ECO:0007669"/>
    <property type="project" value="UniProtKB-KW"/>
</dbReference>
<dbReference type="PANTHER" id="PTHR33175:SF3">
    <property type="entry name" value="DNA-BINDING PROTEIN HU-BETA"/>
    <property type="match status" value="1"/>
</dbReference>
<sequence length="92" mass="9766">MNKTELIAAVAESAGKNKAEVKEILDALTAQIVKTVKEGDEVALLGFGTFKSAKREARTGRNPATGAEIHIPACVQPKFVAGKLFKDALNTK</sequence>
<evidence type="ECO:0000313" key="6">
    <source>
        <dbReference type="Proteomes" id="UP000462362"/>
    </source>
</evidence>
<dbReference type="PRINTS" id="PR01727">
    <property type="entry name" value="DNABINDINGHU"/>
</dbReference>
<dbReference type="AlphaFoldDB" id="A0A6I3S177"/>
<protein>
    <submittedName>
        <fullName evidence="5">DNA-binding protein</fullName>
    </submittedName>
</protein>
<keyword evidence="3 5" id="KW-0238">DNA-binding</keyword>
<proteinExistence type="inferred from homology"/>
<evidence type="ECO:0000256" key="1">
    <source>
        <dbReference type="ARBA" id="ARBA00010529"/>
    </source>
</evidence>
<dbReference type="InterPro" id="IPR000119">
    <property type="entry name" value="Hist_DNA-bd"/>
</dbReference>
<dbReference type="RefSeq" id="WP_149879520.1">
    <property type="nucleotide sequence ID" value="NZ_WNCA01000017.1"/>
</dbReference>
<evidence type="ECO:0000256" key="4">
    <source>
        <dbReference type="RuleBase" id="RU003939"/>
    </source>
</evidence>
<dbReference type="GO" id="GO:0003677">
    <property type="term" value="F:DNA binding"/>
    <property type="evidence" value="ECO:0007669"/>
    <property type="project" value="UniProtKB-KW"/>
</dbReference>
<dbReference type="GO" id="GO:0030527">
    <property type="term" value="F:structural constituent of chromatin"/>
    <property type="evidence" value="ECO:0007669"/>
    <property type="project" value="InterPro"/>
</dbReference>
<dbReference type="Proteomes" id="UP000462362">
    <property type="component" value="Unassembled WGS sequence"/>
</dbReference>
<dbReference type="InterPro" id="IPR010992">
    <property type="entry name" value="IHF-like_DNA-bd_dom_sf"/>
</dbReference>
<evidence type="ECO:0000256" key="3">
    <source>
        <dbReference type="ARBA" id="ARBA00023125"/>
    </source>
</evidence>
<dbReference type="PANTHER" id="PTHR33175">
    <property type="entry name" value="DNA-BINDING PROTEIN HU"/>
    <property type="match status" value="1"/>
</dbReference>
<keyword evidence="2" id="KW-0226">DNA condensation</keyword>
<dbReference type="SMART" id="SM00411">
    <property type="entry name" value="BHL"/>
    <property type="match status" value="1"/>
</dbReference>
<evidence type="ECO:0000313" key="5">
    <source>
        <dbReference type="EMBL" id="MTU43361.1"/>
    </source>
</evidence>
<name>A0A6I3S177_9BURK</name>
<accession>A0A6I3S177</accession>
<dbReference type="CDD" id="cd13831">
    <property type="entry name" value="HU"/>
    <property type="match status" value="1"/>
</dbReference>
<dbReference type="SUPFAM" id="SSF47729">
    <property type="entry name" value="IHF-like DNA-binding proteins"/>
    <property type="match status" value="1"/>
</dbReference>
<gene>
    <name evidence="5" type="ORF">GMD42_06955</name>
</gene>
<dbReference type="PROSITE" id="PS00045">
    <property type="entry name" value="HISTONE_LIKE"/>
    <property type="match status" value="1"/>
</dbReference>
<comment type="similarity">
    <text evidence="1 4">Belongs to the bacterial histone-like protein family.</text>
</comment>
<organism evidence="5 6">
    <name type="scientific">Parasutterella excrementihominis</name>
    <dbReference type="NCBI Taxonomy" id="487175"/>
    <lineage>
        <taxon>Bacteria</taxon>
        <taxon>Pseudomonadati</taxon>
        <taxon>Pseudomonadota</taxon>
        <taxon>Betaproteobacteria</taxon>
        <taxon>Burkholderiales</taxon>
        <taxon>Sutterellaceae</taxon>
        <taxon>Parasutterella</taxon>
    </lineage>
</organism>
<comment type="caution">
    <text evidence="5">The sequence shown here is derived from an EMBL/GenBank/DDBJ whole genome shotgun (WGS) entry which is preliminary data.</text>
</comment>
<dbReference type="Pfam" id="PF00216">
    <property type="entry name" value="Bac_DNA_binding"/>
    <property type="match status" value="1"/>
</dbReference>